<sequence length="184" mass="21414">MAREMSIVAREKKNIPFVMQVISSQCHRNPVALRNEINKLVSLFKDKMQIFVAYGKCFLHVGTNYLGVYSLEDLNCASILIGGDSEYEKMSAGTYFLTPYLAMHWKEYFLGKKDNSQLDQKSIKRLERWFEPIERIVKINIEPVGESENILAKEFSSVINKPLIYHSGNLEVLRREYNNFFQAF</sequence>
<name>A0A2L2XBZ8_9FIRM</name>
<dbReference type="Proteomes" id="UP000239549">
    <property type="component" value="Unassembled WGS sequence"/>
</dbReference>
<evidence type="ECO:0000313" key="2">
    <source>
        <dbReference type="EMBL" id="GBF33660.1"/>
    </source>
</evidence>
<comment type="caution">
    <text evidence="2">The sequence shown here is derived from an EMBL/GenBank/DDBJ whole genome shotgun (WGS) entry which is preliminary data.</text>
</comment>
<evidence type="ECO:0000313" key="3">
    <source>
        <dbReference type="Proteomes" id="UP000239549"/>
    </source>
</evidence>
<gene>
    <name evidence="2" type="ORF">DCCM_2766</name>
</gene>
<protein>
    <recommendedName>
        <fullName evidence="1">DUF1638 domain-containing protein</fullName>
    </recommendedName>
</protein>
<dbReference type="Pfam" id="PF07796">
    <property type="entry name" value="DUF1638"/>
    <property type="match status" value="1"/>
</dbReference>
<dbReference type="AlphaFoldDB" id="A0A2L2XBZ8"/>
<accession>A0A2L2XBZ8</accession>
<evidence type="ECO:0000259" key="1">
    <source>
        <dbReference type="Pfam" id="PF07796"/>
    </source>
</evidence>
<organism evidence="2 3">
    <name type="scientific">Desulfocucumis palustris</name>
    <dbReference type="NCBI Taxonomy" id="1898651"/>
    <lineage>
        <taxon>Bacteria</taxon>
        <taxon>Bacillati</taxon>
        <taxon>Bacillota</taxon>
        <taxon>Clostridia</taxon>
        <taxon>Eubacteriales</taxon>
        <taxon>Desulfocucumaceae</taxon>
        <taxon>Desulfocucumis</taxon>
    </lineage>
</organism>
<dbReference type="RefSeq" id="WP_165792080.1">
    <property type="nucleotide sequence ID" value="NZ_BFAV01000112.1"/>
</dbReference>
<dbReference type="InterPro" id="IPR012437">
    <property type="entry name" value="DUF1638"/>
</dbReference>
<feature type="domain" description="DUF1638" evidence="1">
    <location>
        <begin position="22"/>
        <end position="175"/>
    </location>
</feature>
<keyword evidence="3" id="KW-1185">Reference proteome</keyword>
<reference evidence="3" key="1">
    <citation type="submission" date="2018-02" db="EMBL/GenBank/DDBJ databases">
        <title>Genome sequence of Desulfocucumis palustris strain NAW-5.</title>
        <authorList>
            <person name="Watanabe M."/>
            <person name="Kojima H."/>
            <person name="Fukui M."/>
        </authorList>
    </citation>
    <scope>NUCLEOTIDE SEQUENCE [LARGE SCALE GENOMIC DNA]</scope>
    <source>
        <strain evidence="3">NAW-5</strain>
    </source>
</reference>
<dbReference type="EMBL" id="BFAV01000112">
    <property type="protein sequence ID" value="GBF33660.1"/>
    <property type="molecule type" value="Genomic_DNA"/>
</dbReference>
<proteinExistence type="predicted"/>